<dbReference type="AlphaFoldDB" id="A0A7G1Q7M5"/>
<dbReference type="EMBL" id="LR778175">
    <property type="protein sequence ID" value="CAB1274462.1"/>
    <property type="molecule type" value="Genomic_DNA"/>
</dbReference>
<dbReference type="KEGG" id="ntg:NSCAC_0181"/>
<organism evidence="1 2">
    <name type="scientific">Candidatus Nitrosacidococcus tergens</name>
    <dbReference type="NCBI Taxonomy" id="553981"/>
    <lineage>
        <taxon>Bacteria</taxon>
        <taxon>Pseudomonadati</taxon>
        <taxon>Pseudomonadota</taxon>
        <taxon>Gammaproteobacteria</taxon>
        <taxon>Chromatiales</taxon>
        <taxon>Chromatiaceae</taxon>
        <taxon>Candidatus Nitrosacidococcus</taxon>
    </lineage>
</organism>
<name>A0A7G1Q7M5_9GAMM</name>
<gene>
    <name evidence="1" type="ORF">NSCAC_0181</name>
</gene>
<evidence type="ECO:0000313" key="2">
    <source>
        <dbReference type="Proteomes" id="UP000516072"/>
    </source>
</evidence>
<keyword evidence="2" id="KW-1185">Reference proteome</keyword>
<sequence length="40" mass="4840">MGVTRSYSLILNLYNTYTENQINRDCFIQLFIKGNRRLRN</sequence>
<protein>
    <submittedName>
        <fullName evidence="1">Uncharacterized protein</fullName>
    </submittedName>
</protein>
<evidence type="ECO:0000313" key="1">
    <source>
        <dbReference type="EMBL" id="CAB1274462.1"/>
    </source>
</evidence>
<proteinExistence type="predicted"/>
<accession>A0A7G1Q7M5</accession>
<dbReference type="Proteomes" id="UP000516072">
    <property type="component" value="Chromosome"/>
</dbReference>
<reference evidence="1 2" key="1">
    <citation type="submission" date="2020-03" db="EMBL/GenBank/DDBJ databases">
        <authorList>
            <person name="Picone N."/>
        </authorList>
    </citation>
    <scope>NUCLEOTIDE SEQUENCE [LARGE SCALE GENOMIC DNA]</scope>
    <source>
        <strain evidence="1">NSCAC1</strain>
    </source>
</reference>